<dbReference type="EMBL" id="CP147846">
    <property type="protein sequence ID" value="WXG70710.1"/>
    <property type="molecule type" value="Genomic_DNA"/>
</dbReference>
<evidence type="ECO:0000313" key="1">
    <source>
        <dbReference type="EMBL" id="WXG70710.1"/>
    </source>
</evidence>
<name>A0ABZ2PNF3_9NOCA</name>
<dbReference type="RefSeq" id="WP_338892288.1">
    <property type="nucleotide sequence ID" value="NZ_CP147846.1"/>
</dbReference>
<reference evidence="1 2" key="1">
    <citation type="submission" date="2024-03" db="EMBL/GenBank/DDBJ databases">
        <title>Natural products discovery in diverse microorganisms through a two-stage MS feature dereplication strategy.</title>
        <authorList>
            <person name="Zhang R."/>
        </authorList>
    </citation>
    <scope>NUCLEOTIDE SEQUENCE [LARGE SCALE GENOMIC DNA]</scope>
    <source>
        <strain evidence="1 2">18930</strain>
    </source>
</reference>
<protein>
    <submittedName>
        <fullName evidence="1">Uncharacterized protein</fullName>
    </submittedName>
</protein>
<sequence>MHLLIETMIELHVNLDNIKQSFFDDKLPKKDILRLLTMGMRRANLDSGTLLREAAMCSHEHFEFRELQQLGFLGMNAEGQVLYISKDVSVCQGQLYLTEIAT</sequence>
<evidence type="ECO:0000313" key="2">
    <source>
        <dbReference type="Proteomes" id="UP001432000"/>
    </source>
</evidence>
<proteinExistence type="predicted"/>
<keyword evidence="2" id="KW-1185">Reference proteome</keyword>
<organism evidence="1 2">
    <name type="scientific">Rhodococcus sovatensis</name>
    <dbReference type="NCBI Taxonomy" id="1805840"/>
    <lineage>
        <taxon>Bacteria</taxon>
        <taxon>Bacillati</taxon>
        <taxon>Actinomycetota</taxon>
        <taxon>Actinomycetes</taxon>
        <taxon>Mycobacteriales</taxon>
        <taxon>Nocardiaceae</taxon>
        <taxon>Rhodococcus</taxon>
    </lineage>
</organism>
<gene>
    <name evidence="1" type="ORF">WDS16_09550</name>
</gene>
<dbReference type="Proteomes" id="UP001432000">
    <property type="component" value="Chromosome"/>
</dbReference>
<accession>A0ABZ2PNF3</accession>